<evidence type="ECO:0000313" key="2">
    <source>
        <dbReference type="EMBL" id="SCY89484.1"/>
    </source>
</evidence>
<proteinExistence type="predicted"/>
<dbReference type="GO" id="GO:0008198">
    <property type="term" value="F:ferrous iron binding"/>
    <property type="evidence" value="ECO:0007669"/>
    <property type="project" value="InterPro"/>
</dbReference>
<dbReference type="CDD" id="cd07951">
    <property type="entry name" value="ED_3B_N_AMMECR1"/>
    <property type="match status" value="1"/>
</dbReference>
<dbReference type="PANTHER" id="PTHR13016:SF0">
    <property type="entry name" value="AMME SYNDROME CANDIDATE GENE 1 PROTEIN"/>
    <property type="match status" value="1"/>
</dbReference>
<dbReference type="InterPro" id="IPR036071">
    <property type="entry name" value="AMMECR1_dom_sf"/>
</dbReference>
<protein>
    <submittedName>
        <fullName evidence="2">Uncharacterized protein, PH0010 family/AmmeMemoRadiSam system protein A/AmmeMemoRadiSam system protein B</fullName>
    </submittedName>
</protein>
<dbReference type="AlphaFoldDB" id="A0A1G5JMU6"/>
<sequence length="476" mass="53392">MGFLSGIVVTPHPPIIIPEIGGGQEREAEKTIEGLKLIATAIKDKHPEVIICITPHGNGFSDGICVLHEDEVHGSLGAFGRPDIKMSKFIDLDFIEEMIDIFVEEDVPSIFLNESYAKEYNIKVELDHGVIVPLYYIDKEYKEYKIVHITVGDLKLLELYKIGSLIKDAIDRSMKKALILISGDLSHCLSKDGPYEYHPMGKVFDDKLVTLIKNMDIEGILDIPGDVYGPAGECGLKPIAMGLGATDGYEVEGRVVSYEGPFGVGYMNAILEIKDEKKTSLLEKLNINKNELYEIKKRSENIYVSLARAAVEEWVHSQHYLDWETYQDLILQGDIVEELEHKRAGAFVSLHNNGQLRGCIGTIGPTKDNIAEEIIYNAIQAASEDTRFYPIRNSELEDLEIKVDVLHEIEDIKGLDELDVKKYGVIVEADGKRGLLLPNLEGIDTVAEQVEIAKQKANINESEKIKLYRFKVTRHQ</sequence>
<keyword evidence="3" id="KW-1185">Reference proteome</keyword>
<evidence type="ECO:0000259" key="1">
    <source>
        <dbReference type="PROSITE" id="PS51112"/>
    </source>
</evidence>
<dbReference type="Proteomes" id="UP000198636">
    <property type="component" value="Unassembled WGS sequence"/>
</dbReference>
<dbReference type="STRING" id="1120976.SAMN03080606_02932"/>
<dbReference type="PANTHER" id="PTHR13016">
    <property type="entry name" value="AMMECR1 HOMOLOG"/>
    <property type="match status" value="1"/>
</dbReference>
<dbReference type="Pfam" id="PF02900">
    <property type="entry name" value="LigB"/>
    <property type="match status" value="1"/>
</dbReference>
<reference evidence="2 3" key="1">
    <citation type="submission" date="2016-10" db="EMBL/GenBank/DDBJ databases">
        <authorList>
            <person name="de Groot N.N."/>
        </authorList>
    </citation>
    <scope>NUCLEOTIDE SEQUENCE [LARGE SCALE GENOMIC DNA]</scope>
    <source>
        <strain evidence="2 3">DSM 18978</strain>
    </source>
</reference>
<organism evidence="2 3">
    <name type="scientific">Alkaliphilus peptidifermentans DSM 18978</name>
    <dbReference type="NCBI Taxonomy" id="1120976"/>
    <lineage>
        <taxon>Bacteria</taxon>
        <taxon>Bacillati</taxon>
        <taxon>Bacillota</taxon>
        <taxon>Clostridia</taxon>
        <taxon>Peptostreptococcales</taxon>
        <taxon>Natronincolaceae</taxon>
        <taxon>Alkaliphilus</taxon>
    </lineage>
</organism>
<gene>
    <name evidence="2" type="ORF">SAMN03080606_02932</name>
</gene>
<dbReference type="NCBIfam" id="TIGR04335">
    <property type="entry name" value="AmmeMemoSam_A"/>
    <property type="match status" value="1"/>
</dbReference>
<dbReference type="GO" id="GO:0016702">
    <property type="term" value="F:oxidoreductase activity, acting on single donors with incorporation of molecular oxygen, incorporation of two atoms of oxygen"/>
    <property type="evidence" value="ECO:0007669"/>
    <property type="project" value="UniProtKB-ARBA"/>
</dbReference>
<dbReference type="InterPro" id="IPR002733">
    <property type="entry name" value="AMMECR1_domain"/>
</dbReference>
<dbReference type="Gene3D" id="3.40.830.10">
    <property type="entry name" value="LigB-like"/>
    <property type="match status" value="1"/>
</dbReference>
<dbReference type="OrthoDB" id="159752at2"/>
<evidence type="ECO:0000313" key="3">
    <source>
        <dbReference type="Proteomes" id="UP000198636"/>
    </source>
</evidence>
<dbReference type="InterPro" id="IPR027623">
    <property type="entry name" value="AmmeMemoSam_A"/>
</dbReference>
<dbReference type="EMBL" id="FMUS01000020">
    <property type="protein sequence ID" value="SCY89484.1"/>
    <property type="molecule type" value="Genomic_DNA"/>
</dbReference>
<dbReference type="SUPFAM" id="SSF53213">
    <property type="entry name" value="LigB-like"/>
    <property type="match status" value="1"/>
</dbReference>
<dbReference type="InterPro" id="IPR027485">
    <property type="entry name" value="AMMECR1_N"/>
</dbReference>
<dbReference type="InterPro" id="IPR023473">
    <property type="entry name" value="AMMECR1"/>
</dbReference>
<dbReference type="RefSeq" id="WP_091545130.1">
    <property type="nucleotide sequence ID" value="NZ_FMUS01000020.1"/>
</dbReference>
<name>A0A1G5JMU6_9FIRM</name>
<dbReference type="InterPro" id="IPR004183">
    <property type="entry name" value="Xdiol_dOase_suB"/>
</dbReference>
<dbReference type="SUPFAM" id="SSF143447">
    <property type="entry name" value="AMMECR1-like"/>
    <property type="match status" value="1"/>
</dbReference>
<dbReference type="Gene3D" id="3.30.700.20">
    <property type="entry name" value="Hypothetical protein ph0010, domain 1"/>
    <property type="match status" value="1"/>
</dbReference>
<accession>A0A1G5JMU6</accession>
<feature type="domain" description="AMMECR1" evidence="1">
    <location>
        <begin position="298"/>
        <end position="476"/>
    </location>
</feature>
<dbReference type="NCBIfam" id="TIGR04336">
    <property type="entry name" value="AmmeMemoSam_B"/>
    <property type="match status" value="1"/>
</dbReference>
<dbReference type="Pfam" id="PF01871">
    <property type="entry name" value="AMMECR1"/>
    <property type="match status" value="1"/>
</dbReference>
<dbReference type="PROSITE" id="PS51112">
    <property type="entry name" value="AMMECR1"/>
    <property type="match status" value="1"/>
</dbReference>